<comment type="subcellular location">
    <subcellularLocation>
        <location evidence="1">Cell projection</location>
    </subcellularLocation>
</comment>
<dbReference type="InterPro" id="IPR032675">
    <property type="entry name" value="LRR_dom_sf"/>
</dbReference>
<dbReference type="Gene3D" id="3.80.10.10">
    <property type="entry name" value="Ribonuclease Inhibitor"/>
    <property type="match status" value="1"/>
</dbReference>
<dbReference type="EMBL" id="CAIX01000871">
    <property type="protein sequence ID" value="CCI50600.1"/>
    <property type="molecule type" value="Genomic_DNA"/>
</dbReference>
<dbReference type="Gene3D" id="1.20.5.190">
    <property type="match status" value="1"/>
</dbReference>
<dbReference type="STRING" id="65357.A0A024G2J2"/>
<proteinExistence type="predicted"/>
<evidence type="ECO:0000313" key="8">
    <source>
        <dbReference type="Proteomes" id="UP000053237"/>
    </source>
</evidence>
<evidence type="ECO:0000256" key="5">
    <source>
        <dbReference type="SAM" id="MobiDB-lite"/>
    </source>
</evidence>
<evidence type="ECO:0000256" key="2">
    <source>
        <dbReference type="ARBA" id="ARBA00022614"/>
    </source>
</evidence>
<keyword evidence="8" id="KW-1185">Reference proteome</keyword>
<accession>A0A024G2J2</accession>
<dbReference type="OrthoDB" id="676979at2759"/>
<sequence length="1215" mass="140957">MSESDSEASFDTEGMDSDPTHLSSSIVEAFLVSGKGLRRFSLNRFIGLQFVDISDNMIYDLSALRHAAKSLRFLDVSKNLLHSLPHWSFWVEFEYLETILLTKNRLSAWEAISGLKALCSQRGKKNSLLLRWLEVDENPLTQLPNSRRVIVFELHTLYALNGVVVSDLDRLDKEAFMYGKLLANSPPRSIRYLYHELRQAITAGEFELGMISVIQNKLQRECRRSSPSITIQRAIRGFIFLRSVTNYVDNMRRRAICVQRYTRGFLFRKKLKADLTHIVGSIHKKPELLHDRWEGGTFDIYIARCGFRRLVPGLRSWCRRAHMKRRAKAIQAIQNWCARWYKRYHVDANEQRHVYDGNLRIYYPSSFHSEVVKIAMIAARQDTILTTLTEEERVRFITSRFLSSDIRVLRNTTSFVRTRVDDQVRVRALNALLLRRFRADRTLEFELLEKEINIVQRDSELVRKIISEHKIYGNDGSTDEHDKVSLHTKQQQASTQKYLQAVIEKLKCLSKKSEDTFITPAIYIAQPIEPDDTCEGDHKELCSSARNGCSSTYSKLKVFIAWNEEMYKGMVSSFRARILMAQSRNLAVLLSARSIYCQCAAIAIQASWKASLSSRAYQLRRRIRSINFIQKWWRFQVGLKRRLAYVRDCVLLYHSIQSRHLYMEASLFSSLVDSRAWDRIVAVQPKFPQKSVSYTISERGNVLLRNNCTADKNSQQPVFQLRTSLPASLTTAWQYDAEAVEASTISEILTAHVKAVRVNLRQEVTQEIHLLYEVDDFQHKNFSFDLDIQHLSTLSLAEQLTYMSSEAMQLAAHLMRHHQLVPDYKVLPLSSTPFSFVRLTFTSTQEARHRALLLLAETYNFGQKTYARLYSIMSLVVYGVVRDSSHKSQVGRYGEMWRKLNELVPIEFPSKWWLDVYPKLTQSVRPLSGNLYHRNLPLEPNITRQLKRLYRKRFHHCLPTEKLISSSNENVRSIKPWGHLCSDQVPKGEHTVDLKKDKHCASPIKSRSRHEILCSTFHAKSSKGDQRPKRPQAEPGDKTRMMSSFRVERDRAMIALVADETIIQSEKAAEAAATKLEIQIKLQKAVYERQQERLIICDRIEHHKNDVQCAKLVKQFESTFTSQIGAVARLSTQQKKKERIKKEDETRVALRVQRSQQKSSRDSRRKDAINHLLMQKRRSKIDTTKDHMYAYKLQPLDDLQGIIPRDDSADMLPAL</sequence>
<organism evidence="6 8">
    <name type="scientific">Albugo candida</name>
    <dbReference type="NCBI Taxonomy" id="65357"/>
    <lineage>
        <taxon>Eukaryota</taxon>
        <taxon>Sar</taxon>
        <taxon>Stramenopiles</taxon>
        <taxon>Oomycota</taxon>
        <taxon>Peronosporomycetes</taxon>
        <taxon>Albuginales</taxon>
        <taxon>Albuginaceae</taxon>
        <taxon>Albugo</taxon>
    </lineage>
</organism>
<keyword evidence="2" id="KW-0433">Leucine-rich repeat</keyword>
<name>A0A024G2J2_9STRA</name>
<feature type="compositionally biased region" description="Basic and acidic residues" evidence="5">
    <location>
        <begin position="1022"/>
        <end position="1041"/>
    </location>
</feature>
<feature type="compositionally biased region" description="Basic and acidic residues" evidence="5">
    <location>
        <begin position="1159"/>
        <end position="1169"/>
    </location>
</feature>
<dbReference type="Proteomes" id="UP000053237">
    <property type="component" value="Unassembled WGS sequence"/>
</dbReference>
<feature type="compositionally biased region" description="Acidic residues" evidence="5">
    <location>
        <begin position="1"/>
        <end position="16"/>
    </location>
</feature>
<comment type="caution">
    <text evidence="6">The sequence shown here is derived from an EMBL/GenBank/DDBJ whole genome shotgun (WGS) entry which is preliminary data.</text>
</comment>
<keyword evidence="3" id="KW-0677">Repeat</keyword>
<feature type="region of interest" description="Disordered" evidence="5">
    <location>
        <begin position="1139"/>
        <end position="1170"/>
    </location>
</feature>
<gene>
    <name evidence="6" type="ORF">BN9_017590</name>
    <name evidence="7" type="ORF">BN9_125830</name>
</gene>
<reference evidence="6 8" key="1">
    <citation type="submission" date="2012-05" db="EMBL/GenBank/DDBJ databases">
        <title>Recombination and specialization in a pathogen metapopulation.</title>
        <authorList>
            <person name="Gardiner A."/>
            <person name="Kemen E."/>
            <person name="Schultz-Larsen T."/>
            <person name="MacLean D."/>
            <person name="Van Oosterhout C."/>
            <person name="Jones J.D.G."/>
        </authorList>
    </citation>
    <scope>NUCLEOTIDE SEQUENCE [LARGE SCALE GENOMIC DNA]</scope>
    <source>
        <strain evidence="6 8">Ac Nc2</strain>
    </source>
</reference>
<feature type="region of interest" description="Disordered" evidence="5">
    <location>
        <begin position="1017"/>
        <end position="1041"/>
    </location>
</feature>
<dbReference type="AlphaFoldDB" id="A0A024G2J2"/>
<keyword evidence="4" id="KW-0966">Cell projection</keyword>
<feature type="region of interest" description="Disordered" evidence="5">
    <location>
        <begin position="1"/>
        <end position="20"/>
    </location>
</feature>
<protein>
    <submittedName>
        <fullName evidence="6">Uncharacterized protein</fullName>
    </submittedName>
</protein>
<dbReference type="PANTHER" id="PTHR45973">
    <property type="entry name" value="PROTEIN PHOSPHATASE 1 REGULATORY SUBUNIT SDS22-RELATED"/>
    <property type="match status" value="1"/>
</dbReference>
<dbReference type="InParanoid" id="A0A024G2J2"/>
<evidence type="ECO:0000256" key="3">
    <source>
        <dbReference type="ARBA" id="ARBA00022737"/>
    </source>
</evidence>
<dbReference type="PROSITE" id="PS50096">
    <property type="entry name" value="IQ"/>
    <property type="match status" value="1"/>
</dbReference>
<evidence type="ECO:0000313" key="6">
    <source>
        <dbReference type="EMBL" id="CCI40975.1"/>
    </source>
</evidence>
<dbReference type="EMBL" id="CAIX01000013">
    <property type="protein sequence ID" value="CCI40975.1"/>
    <property type="molecule type" value="Genomic_DNA"/>
</dbReference>
<evidence type="ECO:0000313" key="7">
    <source>
        <dbReference type="EMBL" id="CCI50600.1"/>
    </source>
</evidence>
<evidence type="ECO:0000256" key="4">
    <source>
        <dbReference type="ARBA" id="ARBA00023273"/>
    </source>
</evidence>
<dbReference type="PANTHER" id="PTHR45973:SF9">
    <property type="entry name" value="LEUCINE-RICH REPEAT-CONTAINING PROTEIN 46"/>
    <property type="match status" value="1"/>
</dbReference>
<dbReference type="InterPro" id="IPR050576">
    <property type="entry name" value="Cilia_flagella_integrity"/>
</dbReference>
<evidence type="ECO:0000256" key="1">
    <source>
        <dbReference type="ARBA" id="ARBA00004316"/>
    </source>
</evidence>
<dbReference type="SUPFAM" id="SSF52058">
    <property type="entry name" value="L domain-like"/>
    <property type="match status" value="1"/>
</dbReference>